<accession>A0ABS4GRP9</accession>
<dbReference type="Pfam" id="PF02899">
    <property type="entry name" value="Phage_int_SAM_1"/>
    <property type="match status" value="1"/>
</dbReference>
<dbReference type="RefSeq" id="WP_209810991.1">
    <property type="nucleotide sequence ID" value="NZ_JAGGKT010000009.1"/>
</dbReference>
<evidence type="ECO:0000259" key="10">
    <source>
        <dbReference type="PROSITE" id="PS51898"/>
    </source>
</evidence>
<dbReference type="InterPro" id="IPR004107">
    <property type="entry name" value="Integrase_SAM-like_N"/>
</dbReference>
<dbReference type="Pfam" id="PF00589">
    <property type="entry name" value="Phage_integrase"/>
    <property type="match status" value="1"/>
</dbReference>
<dbReference type="InterPro" id="IPR002104">
    <property type="entry name" value="Integrase_catalytic"/>
</dbReference>
<evidence type="ECO:0000256" key="8">
    <source>
        <dbReference type="ARBA" id="ARBA00023306"/>
    </source>
</evidence>
<evidence type="ECO:0000256" key="9">
    <source>
        <dbReference type="PROSITE-ProRule" id="PRU01248"/>
    </source>
</evidence>
<dbReference type="PANTHER" id="PTHR30349">
    <property type="entry name" value="PHAGE INTEGRASE-RELATED"/>
    <property type="match status" value="1"/>
</dbReference>
<gene>
    <name evidence="12" type="ORF">J2Z37_002964</name>
</gene>
<sequence>MEQEQLLQDYHQELLSQNKSTTTIHTYLYELQKFNGWLMKNEGDLKQLTRYEIKSYMELLQLEGKSATTIHKIFAALSSFAGFIGRSDVMQNIALPKFHQAHYISPQSLERNEKNRLLREVERDQKLRNIAITYLLLLTGMRVSELVQLNREDIQLGERKGFVLIRKGKGNTERRVPLSSEARFHLRRYLESRLDQEAPLFLSNFSKRISIRSVQHMLSQYGVHPHQLRHTFCRELVAAGVDLTTVADLAGHQDINLTRRYTKPSEKELQETIDRVFT</sequence>
<keyword evidence="2" id="KW-0963">Cytoplasm</keyword>
<keyword evidence="5" id="KW-0229">DNA integration</keyword>
<dbReference type="InterPro" id="IPR011010">
    <property type="entry name" value="DNA_brk_join_enz"/>
</dbReference>
<organism evidence="12 13">
    <name type="scientific">Ammoniphilus resinae</name>
    <dbReference type="NCBI Taxonomy" id="861532"/>
    <lineage>
        <taxon>Bacteria</taxon>
        <taxon>Bacillati</taxon>
        <taxon>Bacillota</taxon>
        <taxon>Bacilli</taxon>
        <taxon>Bacillales</taxon>
        <taxon>Paenibacillaceae</taxon>
        <taxon>Aneurinibacillus group</taxon>
        <taxon>Ammoniphilus</taxon>
    </lineage>
</organism>
<dbReference type="InterPro" id="IPR050090">
    <property type="entry name" value="Tyrosine_recombinase_XerCD"/>
</dbReference>
<dbReference type="Gene3D" id="1.10.150.130">
    <property type="match status" value="1"/>
</dbReference>
<dbReference type="Gene3D" id="1.10.443.10">
    <property type="entry name" value="Intergrase catalytic core"/>
    <property type="match status" value="1"/>
</dbReference>
<keyword evidence="7" id="KW-0233">DNA recombination</keyword>
<reference evidence="12 13" key="1">
    <citation type="submission" date="2021-03" db="EMBL/GenBank/DDBJ databases">
        <title>Genomic Encyclopedia of Type Strains, Phase IV (KMG-IV): sequencing the most valuable type-strain genomes for metagenomic binning, comparative biology and taxonomic classification.</title>
        <authorList>
            <person name="Goeker M."/>
        </authorList>
    </citation>
    <scope>NUCLEOTIDE SEQUENCE [LARGE SCALE GENOMIC DNA]</scope>
    <source>
        <strain evidence="12 13">DSM 24738</strain>
    </source>
</reference>
<comment type="caution">
    <text evidence="12">The sequence shown here is derived from an EMBL/GenBank/DDBJ whole genome shotgun (WGS) entry which is preliminary data.</text>
</comment>
<evidence type="ECO:0000256" key="3">
    <source>
        <dbReference type="ARBA" id="ARBA00022618"/>
    </source>
</evidence>
<dbReference type="InterPro" id="IPR013762">
    <property type="entry name" value="Integrase-like_cat_sf"/>
</dbReference>
<keyword evidence="3" id="KW-0132">Cell division</keyword>
<evidence type="ECO:0000256" key="5">
    <source>
        <dbReference type="ARBA" id="ARBA00022908"/>
    </source>
</evidence>
<keyword evidence="13" id="KW-1185">Reference proteome</keyword>
<evidence type="ECO:0000313" key="13">
    <source>
        <dbReference type="Proteomes" id="UP001519343"/>
    </source>
</evidence>
<proteinExistence type="predicted"/>
<dbReference type="InterPro" id="IPR044068">
    <property type="entry name" value="CB"/>
</dbReference>
<keyword evidence="6 9" id="KW-0238">DNA-binding</keyword>
<comment type="subcellular location">
    <subcellularLocation>
        <location evidence="1">Cytoplasm</location>
    </subcellularLocation>
</comment>
<keyword evidence="8" id="KW-0131">Cell cycle</keyword>
<dbReference type="EMBL" id="JAGGKT010000009">
    <property type="protein sequence ID" value="MBP1932953.1"/>
    <property type="molecule type" value="Genomic_DNA"/>
</dbReference>
<dbReference type="SUPFAM" id="SSF56349">
    <property type="entry name" value="DNA breaking-rejoining enzymes"/>
    <property type="match status" value="1"/>
</dbReference>
<evidence type="ECO:0000313" key="12">
    <source>
        <dbReference type="EMBL" id="MBP1932953.1"/>
    </source>
</evidence>
<feature type="domain" description="Core-binding (CB)" evidence="11">
    <location>
        <begin position="1"/>
        <end position="85"/>
    </location>
</feature>
<dbReference type="PANTHER" id="PTHR30349:SF77">
    <property type="entry name" value="TYROSINE RECOMBINASE XERC"/>
    <property type="match status" value="1"/>
</dbReference>
<dbReference type="PROSITE" id="PS51900">
    <property type="entry name" value="CB"/>
    <property type="match status" value="1"/>
</dbReference>
<protein>
    <submittedName>
        <fullName evidence="12">Integrase/recombinase XerD</fullName>
    </submittedName>
</protein>
<evidence type="ECO:0000259" key="11">
    <source>
        <dbReference type="PROSITE" id="PS51900"/>
    </source>
</evidence>
<evidence type="ECO:0000256" key="1">
    <source>
        <dbReference type="ARBA" id="ARBA00004496"/>
    </source>
</evidence>
<keyword evidence="4" id="KW-0159">Chromosome partition</keyword>
<feature type="domain" description="Tyr recombinase" evidence="10">
    <location>
        <begin position="104"/>
        <end position="274"/>
    </location>
</feature>
<evidence type="ECO:0000256" key="7">
    <source>
        <dbReference type="ARBA" id="ARBA00023172"/>
    </source>
</evidence>
<dbReference type="Proteomes" id="UP001519343">
    <property type="component" value="Unassembled WGS sequence"/>
</dbReference>
<evidence type="ECO:0000256" key="6">
    <source>
        <dbReference type="ARBA" id="ARBA00023125"/>
    </source>
</evidence>
<dbReference type="InterPro" id="IPR010998">
    <property type="entry name" value="Integrase_recombinase_N"/>
</dbReference>
<evidence type="ECO:0000256" key="4">
    <source>
        <dbReference type="ARBA" id="ARBA00022829"/>
    </source>
</evidence>
<dbReference type="PROSITE" id="PS51898">
    <property type="entry name" value="TYR_RECOMBINASE"/>
    <property type="match status" value="1"/>
</dbReference>
<evidence type="ECO:0000256" key="2">
    <source>
        <dbReference type="ARBA" id="ARBA00022490"/>
    </source>
</evidence>
<name>A0ABS4GRP9_9BACL</name>